<dbReference type="RefSeq" id="WP_150062246.1">
    <property type="nucleotide sequence ID" value="NZ_JACHII010000002.1"/>
</dbReference>
<organism evidence="2 3">
    <name type="scientific">Roseospira marina</name>
    <dbReference type="NCBI Taxonomy" id="140057"/>
    <lineage>
        <taxon>Bacteria</taxon>
        <taxon>Pseudomonadati</taxon>
        <taxon>Pseudomonadota</taxon>
        <taxon>Alphaproteobacteria</taxon>
        <taxon>Rhodospirillales</taxon>
        <taxon>Rhodospirillaceae</taxon>
        <taxon>Roseospira</taxon>
    </lineage>
</organism>
<dbReference type="Pfam" id="PF02627">
    <property type="entry name" value="CMD"/>
    <property type="match status" value="1"/>
</dbReference>
<dbReference type="Proteomes" id="UP000324065">
    <property type="component" value="Unassembled WGS sequence"/>
</dbReference>
<dbReference type="InterPro" id="IPR029032">
    <property type="entry name" value="AhpD-like"/>
</dbReference>
<comment type="caution">
    <text evidence="2">The sequence shown here is derived from an EMBL/GenBank/DDBJ whole genome shotgun (WGS) entry which is preliminary data.</text>
</comment>
<name>A0A5M6ICS1_9PROT</name>
<dbReference type="InterPro" id="IPR003779">
    <property type="entry name" value="CMD-like"/>
</dbReference>
<evidence type="ECO:0000313" key="3">
    <source>
        <dbReference type="Proteomes" id="UP000324065"/>
    </source>
</evidence>
<keyword evidence="3" id="KW-1185">Reference proteome</keyword>
<dbReference type="PANTHER" id="PTHR34846">
    <property type="entry name" value="4-CARBOXYMUCONOLACTONE DECARBOXYLASE FAMILY PROTEIN (AFU_ORTHOLOGUE AFUA_6G11590)"/>
    <property type="match status" value="1"/>
</dbReference>
<dbReference type="GO" id="GO:0051920">
    <property type="term" value="F:peroxiredoxin activity"/>
    <property type="evidence" value="ECO:0007669"/>
    <property type="project" value="InterPro"/>
</dbReference>
<evidence type="ECO:0000259" key="1">
    <source>
        <dbReference type="Pfam" id="PF02627"/>
    </source>
</evidence>
<protein>
    <submittedName>
        <fullName evidence="2">Carboxymuconolactone decarboxylase family protein</fullName>
    </submittedName>
</protein>
<dbReference type="OrthoDB" id="9801997at2"/>
<accession>A0A5M6ICS1</accession>
<dbReference type="NCBIfam" id="TIGR00778">
    <property type="entry name" value="ahpD_dom"/>
    <property type="match status" value="1"/>
</dbReference>
<feature type="domain" description="Carboxymuconolactone decarboxylase-like" evidence="1">
    <location>
        <begin position="22"/>
        <end position="103"/>
    </location>
</feature>
<dbReference type="EMBL" id="VWPJ01000008">
    <property type="protein sequence ID" value="KAA5605535.1"/>
    <property type="molecule type" value="Genomic_DNA"/>
</dbReference>
<dbReference type="SUPFAM" id="SSF69118">
    <property type="entry name" value="AhpD-like"/>
    <property type="match status" value="1"/>
</dbReference>
<dbReference type="AlphaFoldDB" id="A0A5M6ICS1"/>
<reference evidence="2 3" key="1">
    <citation type="submission" date="2019-09" db="EMBL/GenBank/DDBJ databases">
        <title>Genome sequence of Roseospira marina, one of the more divergent members of the non-sulfur purple photosynthetic bacterial family, the Rhodospirillaceae.</title>
        <authorList>
            <person name="Meyer T."/>
            <person name="Kyndt J."/>
        </authorList>
    </citation>
    <scope>NUCLEOTIDE SEQUENCE [LARGE SCALE GENOMIC DNA]</scope>
    <source>
        <strain evidence="2 3">DSM 15113</strain>
    </source>
</reference>
<proteinExistence type="predicted"/>
<dbReference type="Gene3D" id="1.20.1290.10">
    <property type="entry name" value="AhpD-like"/>
    <property type="match status" value="1"/>
</dbReference>
<gene>
    <name evidence="2" type="ORF">F1188_09840</name>
</gene>
<dbReference type="InterPro" id="IPR004675">
    <property type="entry name" value="AhpD_core"/>
</dbReference>
<sequence>MPSAPPAPAVTLSYRQFETIAPDGVAALLAMGKAVDDSGLEKPLTELVKLRVSQITGCAFCTELHVRVARRVGVEASKLDLLAAWRDAPVYTARERAALSWAEHVTAAPTAPPPHTVHAALAAAFEEHEIVHLTLTVATINAWNRIAGALHFPPTVQP</sequence>
<evidence type="ECO:0000313" key="2">
    <source>
        <dbReference type="EMBL" id="KAA5605535.1"/>
    </source>
</evidence>
<dbReference type="PANTHER" id="PTHR34846:SF5">
    <property type="entry name" value="CARBOXYMUCONOLACTONE DECARBOXYLASE-LIKE DOMAIN-CONTAINING PROTEIN"/>
    <property type="match status" value="1"/>
</dbReference>